<dbReference type="Pfam" id="PF22725">
    <property type="entry name" value="GFO_IDH_MocA_C3"/>
    <property type="match status" value="1"/>
</dbReference>
<dbReference type="Gene3D" id="3.40.50.720">
    <property type="entry name" value="NAD(P)-binding Rossmann-like Domain"/>
    <property type="match status" value="1"/>
</dbReference>
<dbReference type="SUPFAM" id="SSF55347">
    <property type="entry name" value="Glyceraldehyde-3-phosphate dehydrogenase-like, C-terminal domain"/>
    <property type="match status" value="1"/>
</dbReference>
<dbReference type="GO" id="GO:0000166">
    <property type="term" value="F:nucleotide binding"/>
    <property type="evidence" value="ECO:0007669"/>
    <property type="project" value="InterPro"/>
</dbReference>
<dbReference type="InterPro" id="IPR000683">
    <property type="entry name" value="Gfo/Idh/MocA-like_OxRdtase_N"/>
</dbReference>
<dbReference type="Pfam" id="PF01408">
    <property type="entry name" value="GFO_IDH_MocA"/>
    <property type="match status" value="1"/>
</dbReference>
<evidence type="ECO:0000259" key="1">
    <source>
        <dbReference type="Pfam" id="PF01408"/>
    </source>
</evidence>
<dbReference type="InterPro" id="IPR051450">
    <property type="entry name" value="Gfo/Idh/MocA_Oxidoreductases"/>
</dbReference>
<dbReference type="PANTHER" id="PTHR43377:SF1">
    <property type="entry name" value="BILIVERDIN REDUCTASE A"/>
    <property type="match status" value="1"/>
</dbReference>
<dbReference type="InterPro" id="IPR036291">
    <property type="entry name" value="NAD(P)-bd_dom_sf"/>
</dbReference>
<organism evidence="3">
    <name type="scientific">Paenibacillus ihbetae</name>
    <dbReference type="NCBI Taxonomy" id="1870820"/>
    <lineage>
        <taxon>Bacteria</taxon>
        <taxon>Bacillati</taxon>
        <taxon>Bacillota</taxon>
        <taxon>Bacilli</taxon>
        <taxon>Bacillales</taxon>
        <taxon>Paenibacillaceae</taxon>
        <taxon>Paenibacillus</taxon>
    </lineage>
</organism>
<dbReference type="Gene3D" id="3.30.360.10">
    <property type="entry name" value="Dihydrodipicolinate Reductase, domain 2"/>
    <property type="match status" value="1"/>
</dbReference>
<reference evidence="3" key="1">
    <citation type="submission" date="2016-08" db="EMBL/GenBank/DDBJ databases">
        <title>Complete Genome Seqeunce of Paenibacillus sp. nov. IHBB 9852 from high altitute lake of Indian trans-Himalayas.</title>
        <authorList>
            <person name="Kiran S."/>
            <person name="Swarnkar M.K."/>
            <person name="Rana A."/>
            <person name="Tewari R."/>
            <person name="Gulati A."/>
        </authorList>
    </citation>
    <scope>NUCLEOTIDE SEQUENCE [LARGE SCALE GENOMIC DNA]</scope>
    <source>
        <strain evidence="3">IHBB 9852</strain>
    </source>
</reference>
<evidence type="ECO:0000259" key="2">
    <source>
        <dbReference type="Pfam" id="PF22725"/>
    </source>
</evidence>
<dbReference type="AlphaFoldDB" id="A0A1B2E5Y8"/>
<sequence length="328" mass="35278">MKIGVISFAHMHAFSYTKALLQIDGVELAGIADPDAERGAKYAEYFGTTYYPDYRELLAQGIDGVIVTSENAHHKEHTLAAAKAGVHVLCEKPLSTNIADAQEMIEACKASGVLLQTAFPVRYNSTVIRAKQLVDDGALGRILAMKGTNRGRNPGGWFIDPALSGGGAVIDHTVHVADIMRWISGAEVKDVYAEVGHLISEKPIDDCGMLTMEFDNGVFATLDCSWSRNKEYPTWGDVTLEIIGSQGTISVNATSQKLHVFTDESGYRHHAWGDSMDAGLIRDFIAAISSGAANASVTGEDGLQALAVAVAAYRSSEQGRTVNMQELK</sequence>
<accession>A0A1B2E5Y8</accession>
<dbReference type="InterPro" id="IPR055170">
    <property type="entry name" value="GFO_IDH_MocA-like_dom"/>
</dbReference>
<dbReference type="RefSeq" id="WP_099479116.1">
    <property type="nucleotide sequence ID" value="NZ_CP016809.1"/>
</dbReference>
<proteinExistence type="predicted"/>
<evidence type="ECO:0000313" key="3">
    <source>
        <dbReference type="EMBL" id="ANY75395.1"/>
    </source>
</evidence>
<feature type="domain" description="GFO/IDH/MocA-like oxidoreductase" evidence="2">
    <location>
        <begin position="128"/>
        <end position="249"/>
    </location>
</feature>
<dbReference type="KEGG" id="pib:BBD41_24030"/>
<dbReference type="EMBL" id="CP016809">
    <property type="protein sequence ID" value="ANY75395.1"/>
    <property type="molecule type" value="Genomic_DNA"/>
</dbReference>
<dbReference type="PANTHER" id="PTHR43377">
    <property type="entry name" value="BILIVERDIN REDUCTASE A"/>
    <property type="match status" value="1"/>
</dbReference>
<dbReference type="SUPFAM" id="SSF51735">
    <property type="entry name" value="NAD(P)-binding Rossmann-fold domains"/>
    <property type="match status" value="1"/>
</dbReference>
<gene>
    <name evidence="3" type="ORF">BBD41_24030</name>
</gene>
<protein>
    <submittedName>
        <fullName evidence="3">Dehydrogenase</fullName>
    </submittedName>
</protein>
<feature type="domain" description="Gfo/Idh/MocA-like oxidoreductase N-terminal" evidence="1">
    <location>
        <begin position="14"/>
        <end position="118"/>
    </location>
</feature>
<name>A0A1B2E5Y8_9BACL</name>